<comment type="catalytic activity">
    <reaction evidence="8">
        <text>ATP + H2O = ADP + phosphate + H(+)</text>
        <dbReference type="Rhea" id="RHEA:13065"/>
        <dbReference type="ChEBI" id="CHEBI:15377"/>
        <dbReference type="ChEBI" id="CHEBI:15378"/>
        <dbReference type="ChEBI" id="CHEBI:30616"/>
        <dbReference type="ChEBI" id="CHEBI:43474"/>
        <dbReference type="ChEBI" id="CHEBI:456216"/>
        <dbReference type="EC" id="5.6.2.4"/>
    </reaction>
</comment>
<keyword evidence="4 9" id="KW-0067">ATP-binding</keyword>
<dbReference type="Pfam" id="PF00580">
    <property type="entry name" value="UvrD-helicase"/>
    <property type="match status" value="1"/>
</dbReference>
<evidence type="ECO:0000256" key="8">
    <source>
        <dbReference type="ARBA" id="ARBA00048988"/>
    </source>
</evidence>
<name>J0S8R2_9EURY</name>
<dbReference type="AlphaFoldDB" id="J0S8R2"/>
<evidence type="ECO:0000256" key="5">
    <source>
        <dbReference type="ARBA" id="ARBA00023235"/>
    </source>
</evidence>
<dbReference type="HOGENOM" id="CLU_436568_0_0_2"/>
<dbReference type="PROSITE" id="PS51198">
    <property type="entry name" value="UVRD_HELICASE_ATP_BIND"/>
    <property type="match status" value="1"/>
</dbReference>
<evidence type="ECO:0000313" key="11">
    <source>
        <dbReference type="EMBL" id="EJG06989.1"/>
    </source>
</evidence>
<keyword evidence="3 9" id="KW-0347">Helicase</keyword>
<dbReference type="GO" id="GO:0043138">
    <property type="term" value="F:3'-5' DNA helicase activity"/>
    <property type="evidence" value="ECO:0007669"/>
    <property type="project" value="UniProtKB-EC"/>
</dbReference>
<evidence type="ECO:0000256" key="9">
    <source>
        <dbReference type="PROSITE-ProRule" id="PRU00560"/>
    </source>
</evidence>
<comment type="catalytic activity">
    <reaction evidence="6">
        <text>Couples ATP hydrolysis with the unwinding of duplex DNA by translocating in the 3'-5' direction.</text>
        <dbReference type="EC" id="5.6.2.4"/>
    </reaction>
</comment>
<dbReference type="STRING" id="28892.Metli_1031"/>
<dbReference type="GO" id="GO:0000725">
    <property type="term" value="P:recombinational repair"/>
    <property type="evidence" value="ECO:0007669"/>
    <property type="project" value="TreeGrafter"/>
</dbReference>
<accession>J0S8R2</accession>
<dbReference type="GO" id="GO:0005524">
    <property type="term" value="F:ATP binding"/>
    <property type="evidence" value="ECO:0007669"/>
    <property type="project" value="UniProtKB-UniRule"/>
</dbReference>
<evidence type="ECO:0000313" key="12">
    <source>
        <dbReference type="Proteomes" id="UP000005095"/>
    </source>
</evidence>
<evidence type="ECO:0000256" key="2">
    <source>
        <dbReference type="ARBA" id="ARBA00022801"/>
    </source>
</evidence>
<protein>
    <recommendedName>
        <fullName evidence="7">DNA 3'-5' helicase</fullName>
        <ecNumber evidence="7">5.6.2.4</ecNumber>
    </recommendedName>
</protein>
<gene>
    <name evidence="11" type="ORF">Metli_1031</name>
</gene>
<proteinExistence type="predicted"/>
<dbReference type="InterPro" id="IPR014016">
    <property type="entry name" value="UvrD-like_ATP-bd"/>
</dbReference>
<keyword evidence="1 9" id="KW-0547">Nucleotide-binding</keyword>
<dbReference type="GO" id="GO:0016787">
    <property type="term" value="F:hydrolase activity"/>
    <property type="evidence" value="ECO:0007669"/>
    <property type="project" value="UniProtKB-UniRule"/>
</dbReference>
<dbReference type="EC" id="5.6.2.4" evidence="7"/>
<keyword evidence="12" id="KW-1185">Reference proteome</keyword>
<keyword evidence="2 9" id="KW-0378">Hydrolase</keyword>
<evidence type="ECO:0000256" key="4">
    <source>
        <dbReference type="ARBA" id="ARBA00022840"/>
    </source>
</evidence>
<dbReference type="Pfam" id="PF13361">
    <property type="entry name" value="UvrD_C"/>
    <property type="match status" value="1"/>
</dbReference>
<dbReference type="PANTHER" id="PTHR11070">
    <property type="entry name" value="UVRD / RECB / PCRA DNA HELICASE FAMILY MEMBER"/>
    <property type="match status" value="1"/>
</dbReference>
<dbReference type="Gene3D" id="3.40.50.300">
    <property type="entry name" value="P-loop containing nucleotide triphosphate hydrolases"/>
    <property type="match status" value="3"/>
</dbReference>
<feature type="domain" description="UvrD-like helicase ATP-binding" evidence="10">
    <location>
        <begin position="1"/>
        <end position="299"/>
    </location>
</feature>
<dbReference type="RefSeq" id="WP_004038560.1">
    <property type="nucleotide sequence ID" value="NZ_CM001555.1"/>
</dbReference>
<dbReference type="EMBL" id="CM001555">
    <property type="protein sequence ID" value="EJG06989.1"/>
    <property type="molecule type" value="Genomic_DNA"/>
</dbReference>
<evidence type="ECO:0000256" key="7">
    <source>
        <dbReference type="ARBA" id="ARBA00034808"/>
    </source>
</evidence>
<keyword evidence="5" id="KW-0413">Isomerase</keyword>
<dbReference type="InterPro" id="IPR014017">
    <property type="entry name" value="DNA_helicase_UvrD-like_C"/>
</dbReference>
<dbReference type="GO" id="GO:0003677">
    <property type="term" value="F:DNA binding"/>
    <property type="evidence" value="ECO:0007669"/>
    <property type="project" value="InterPro"/>
</dbReference>
<sequence>MQIGTYQEGIGMTPAPVIRWRGGPGAGKSSALIDYVRAEAGTGATIGDIVALTFSRSQAADLARRLHAAVFPAANVPAVRGLCTTIHACALRQCLAAGLIENPRVQVIQPGDRRAAPIYQDFMGRHGLAFDPAIGFEGDDDDQTRSDLPIGNQVIALAAYLTATRRPPAAWREAAAALGLSVPGHAWPIEDLLCAWATYKRDRAFYEHEDYVRLALDHDLPPPAPILFIDEYQDVSPAQDALIRQWISHPDTRRVYVAGDADQSIYGFRGCDPALFLDLAAEDRGATGPESRPVSHRCPVEIMAIAETILSRPATVSPCDRPGQVHHVRPTTAAGLAAQVEETIRYARTLPGNRQPVFILSRYRRAAGNLAHALAAAGIPCTSIKPSRVRFWTATRIGRDRGHLEPTTISPWTLKRAIAHALAGSDIDQIPTTEAEAVILSTLTDQRRAAALTDLRIRAKRGPIRLGDVYALVGARGDQIFDALNLRPWIVAQIRACLARERQRGYEITPDMVKIDTIHASKGLESSIVLLHTGYLRGRLPALADPDRLAEERRVYFVGATRAADALLLLDYGDGPTCPILAGVVA</sequence>
<evidence type="ECO:0000259" key="10">
    <source>
        <dbReference type="PROSITE" id="PS51198"/>
    </source>
</evidence>
<dbReference type="Proteomes" id="UP000005095">
    <property type="component" value="Chromosome"/>
</dbReference>
<evidence type="ECO:0000256" key="6">
    <source>
        <dbReference type="ARBA" id="ARBA00034617"/>
    </source>
</evidence>
<reference evidence="11 12" key="1">
    <citation type="submission" date="2011-08" db="EMBL/GenBank/DDBJ databases">
        <title>The complete genome of Methanofollis liminatans DSM 4140.</title>
        <authorList>
            <consortium name="US DOE Joint Genome Institute (JGI-PGF)"/>
            <person name="Lucas S."/>
            <person name="Han J."/>
            <person name="Lapidus A."/>
            <person name="Bruce D."/>
            <person name="Goodwin L."/>
            <person name="Pitluck S."/>
            <person name="Peters L."/>
            <person name="Kyrpides N."/>
            <person name="Mavromatis K."/>
            <person name="Ivanova N."/>
            <person name="Mikhailova N."/>
            <person name="Lu M."/>
            <person name="Detter J.C."/>
            <person name="Tapia R."/>
            <person name="Han C."/>
            <person name="Land M."/>
            <person name="Hauser L."/>
            <person name="Markowitz V."/>
            <person name="Cheng J.-F."/>
            <person name="Hugenholtz P."/>
            <person name="Woyke T."/>
            <person name="Wu D."/>
            <person name="Spring S."/>
            <person name="Schuler E."/>
            <person name="Brambilla E."/>
            <person name="Klenk H.-P."/>
            <person name="Eisen J.A."/>
        </authorList>
    </citation>
    <scope>NUCLEOTIDE SEQUENCE [LARGE SCALE GENOMIC DNA]</scope>
    <source>
        <strain evidence="11 12">DSM 4140</strain>
    </source>
</reference>
<dbReference type="SUPFAM" id="SSF52540">
    <property type="entry name" value="P-loop containing nucleoside triphosphate hydrolases"/>
    <property type="match status" value="1"/>
</dbReference>
<dbReference type="PANTHER" id="PTHR11070:SF2">
    <property type="entry name" value="ATP-DEPENDENT DNA HELICASE SRS2"/>
    <property type="match status" value="1"/>
</dbReference>
<dbReference type="InterPro" id="IPR000212">
    <property type="entry name" value="DNA_helicase_UvrD/REP"/>
</dbReference>
<feature type="binding site" evidence="9">
    <location>
        <begin position="22"/>
        <end position="29"/>
    </location>
    <ligand>
        <name>ATP</name>
        <dbReference type="ChEBI" id="CHEBI:30616"/>
    </ligand>
</feature>
<evidence type="ECO:0000256" key="1">
    <source>
        <dbReference type="ARBA" id="ARBA00022741"/>
    </source>
</evidence>
<dbReference type="InterPro" id="IPR027417">
    <property type="entry name" value="P-loop_NTPase"/>
</dbReference>
<evidence type="ECO:0000256" key="3">
    <source>
        <dbReference type="ARBA" id="ARBA00022806"/>
    </source>
</evidence>
<organism evidence="11 12">
    <name type="scientific">Methanofollis liminatans DSM 4140</name>
    <dbReference type="NCBI Taxonomy" id="28892"/>
    <lineage>
        <taxon>Archaea</taxon>
        <taxon>Methanobacteriati</taxon>
        <taxon>Methanobacteriota</taxon>
        <taxon>Stenosarchaea group</taxon>
        <taxon>Methanomicrobia</taxon>
        <taxon>Methanomicrobiales</taxon>
        <taxon>Methanomicrobiaceae</taxon>
        <taxon>Methanofollis</taxon>
    </lineage>
</organism>